<feature type="region of interest" description="Disordered" evidence="1">
    <location>
        <begin position="114"/>
        <end position="135"/>
    </location>
</feature>
<dbReference type="Proteomes" id="UP001283361">
    <property type="component" value="Unassembled WGS sequence"/>
</dbReference>
<dbReference type="AlphaFoldDB" id="A0AAE1BCP7"/>
<accession>A0AAE1BCP7</accession>
<sequence>MTEVYNPGVFSTCNAHVTFWPTNALPRLGTRNNLMGQYKPDKSSEYVLARENGNQGGGPGDQHSLVREDRNFGRALRNQCLSAECGQPQQSLKMASGVRTAACRPVRSIIRTFRGSRAPTEPGSCSAPPQALPSR</sequence>
<evidence type="ECO:0000313" key="2">
    <source>
        <dbReference type="EMBL" id="KAK3803569.1"/>
    </source>
</evidence>
<comment type="caution">
    <text evidence="2">The sequence shown here is derived from an EMBL/GenBank/DDBJ whole genome shotgun (WGS) entry which is preliminary data.</text>
</comment>
<name>A0AAE1BCP7_9GAST</name>
<keyword evidence="3" id="KW-1185">Reference proteome</keyword>
<dbReference type="EMBL" id="JAWDGP010000113">
    <property type="protein sequence ID" value="KAK3803569.1"/>
    <property type="molecule type" value="Genomic_DNA"/>
</dbReference>
<evidence type="ECO:0000313" key="3">
    <source>
        <dbReference type="Proteomes" id="UP001283361"/>
    </source>
</evidence>
<proteinExistence type="predicted"/>
<protein>
    <submittedName>
        <fullName evidence="2">Uncharacterized protein</fullName>
    </submittedName>
</protein>
<gene>
    <name evidence="2" type="ORF">RRG08_023288</name>
</gene>
<evidence type="ECO:0000256" key="1">
    <source>
        <dbReference type="SAM" id="MobiDB-lite"/>
    </source>
</evidence>
<reference evidence="2" key="1">
    <citation type="journal article" date="2023" name="G3 (Bethesda)">
        <title>A reference genome for the long-term kleptoplast-retaining sea slug Elysia crispata morphotype clarki.</title>
        <authorList>
            <person name="Eastman K.E."/>
            <person name="Pendleton A.L."/>
            <person name="Shaikh M.A."/>
            <person name="Suttiyut T."/>
            <person name="Ogas R."/>
            <person name="Tomko P."/>
            <person name="Gavelis G."/>
            <person name="Widhalm J.R."/>
            <person name="Wisecaver J.H."/>
        </authorList>
    </citation>
    <scope>NUCLEOTIDE SEQUENCE</scope>
    <source>
        <strain evidence="2">ECLA1</strain>
    </source>
</reference>
<organism evidence="2 3">
    <name type="scientific">Elysia crispata</name>
    <name type="common">lettuce slug</name>
    <dbReference type="NCBI Taxonomy" id="231223"/>
    <lineage>
        <taxon>Eukaryota</taxon>
        <taxon>Metazoa</taxon>
        <taxon>Spiralia</taxon>
        <taxon>Lophotrochozoa</taxon>
        <taxon>Mollusca</taxon>
        <taxon>Gastropoda</taxon>
        <taxon>Heterobranchia</taxon>
        <taxon>Euthyneura</taxon>
        <taxon>Panpulmonata</taxon>
        <taxon>Sacoglossa</taxon>
        <taxon>Placobranchoidea</taxon>
        <taxon>Plakobranchidae</taxon>
        <taxon>Elysia</taxon>
    </lineage>
</organism>